<evidence type="ECO:0000256" key="7">
    <source>
        <dbReference type="SAM" id="SignalP"/>
    </source>
</evidence>
<dbReference type="GO" id="GO:0006511">
    <property type="term" value="P:ubiquitin-dependent protein catabolic process"/>
    <property type="evidence" value="ECO:0007669"/>
    <property type="project" value="TreeGrafter"/>
</dbReference>
<evidence type="ECO:0000256" key="5">
    <source>
        <dbReference type="PROSITE-ProRule" id="PRU00175"/>
    </source>
</evidence>
<dbReference type="PANTHER" id="PTHR22765">
    <property type="entry name" value="RING FINGER AND PROTEASE ASSOCIATED DOMAIN-CONTAINING"/>
    <property type="match status" value="1"/>
</dbReference>
<evidence type="ECO:0000256" key="2">
    <source>
        <dbReference type="ARBA" id="ARBA00022692"/>
    </source>
</evidence>
<evidence type="ECO:0000256" key="4">
    <source>
        <dbReference type="ARBA" id="ARBA00023136"/>
    </source>
</evidence>
<feature type="region of interest" description="Disordered" evidence="6">
    <location>
        <begin position="38"/>
        <end position="68"/>
    </location>
</feature>
<reference evidence="9 10" key="1">
    <citation type="submission" date="2017-03" db="EMBL/GenBank/DDBJ databases">
        <title>Widespread Adenine N6-methylation of Active Genes in Fungi.</title>
        <authorList>
            <consortium name="DOE Joint Genome Institute"/>
            <person name="Mondo S.J."/>
            <person name="Dannebaum R.O."/>
            <person name="Kuo R.C."/>
            <person name="Louie K.B."/>
            <person name="Bewick A.J."/>
            <person name="Labutti K."/>
            <person name="Haridas S."/>
            <person name="Kuo A."/>
            <person name="Salamov A."/>
            <person name="Ahrendt S.R."/>
            <person name="Lau R."/>
            <person name="Bowen B.P."/>
            <person name="Lipzen A."/>
            <person name="Sullivan W."/>
            <person name="Andreopoulos W.B."/>
            <person name="Clum A."/>
            <person name="Lindquist E."/>
            <person name="Daum C."/>
            <person name="Northen T.R."/>
            <person name="Ramamoorthy G."/>
            <person name="Schmitz R.J."/>
            <person name="Gryganskyi A."/>
            <person name="Culley D."/>
            <person name="Magnuson J."/>
            <person name="James T.Y."/>
            <person name="O'Malley M.A."/>
            <person name="Stajich J.E."/>
            <person name="Spatafora J.W."/>
            <person name="Visel A."/>
            <person name="Grigoriev I.V."/>
        </authorList>
    </citation>
    <scope>NUCLEOTIDE SEQUENCE [LARGE SCALE GENOMIC DNA]</scope>
    <source>
        <strain evidence="9 10">NRRL Y-17943</strain>
    </source>
</reference>
<dbReference type="GO" id="GO:0016020">
    <property type="term" value="C:membrane"/>
    <property type="evidence" value="ECO:0007669"/>
    <property type="project" value="UniProtKB-SubCell"/>
</dbReference>
<dbReference type="Proteomes" id="UP000193218">
    <property type="component" value="Unassembled WGS sequence"/>
</dbReference>
<keyword evidence="4" id="KW-0472">Membrane</keyword>
<evidence type="ECO:0000256" key="1">
    <source>
        <dbReference type="ARBA" id="ARBA00004370"/>
    </source>
</evidence>
<dbReference type="InterPro" id="IPR001841">
    <property type="entry name" value="Znf_RING"/>
</dbReference>
<keyword evidence="7" id="KW-0732">Signal</keyword>
<organism evidence="9 10">
    <name type="scientific">Kockovaella imperatae</name>
    <dbReference type="NCBI Taxonomy" id="4999"/>
    <lineage>
        <taxon>Eukaryota</taxon>
        <taxon>Fungi</taxon>
        <taxon>Dikarya</taxon>
        <taxon>Basidiomycota</taxon>
        <taxon>Agaricomycotina</taxon>
        <taxon>Tremellomycetes</taxon>
        <taxon>Tremellales</taxon>
        <taxon>Cuniculitremaceae</taxon>
        <taxon>Kockovaella</taxon>
    </lineage>
</organism>
<dbReference type="InterPro" id="IPR046450">
    <property type="entry name" value="PA_dom_sf"/>
</dbReference>
<comment type="subcellular location">
    <subcellularLocation>
        <location evidence="1">Membrane</location>
    </subcellularLocation>
</comment>
<feature type="compositionally biased region" description="Low complexity" evidence="6">
    <location>
        <begin position="348"/>
        <end position="362"/>
    </location>
</feature>
<sequence length="591" mass="64256">MRPVILLATTIIFVSNKAYASLDRPDIERQDVKSGVLAPDGNSLRFSPRDERETTYSSSPSDSKSTIEQIWREEPSLSRSQGWLNRWLAIGGEGSVVIQLAGTQDNVSLPHRPSAFPSQLFPPFTLPISGTLKPFTSFLETSAESDQTPHAKQQDRGTRSPSPIQGCVAQPLGHDRPSYADDIALIERGGCDFARKVRAAQVRGASGVIVGDGPAREGETDQEGRLRENLITMFSPEDTYDIYIPSVFVSRASYLFLMDIFQNQTSHGFSKGIRVEISEGADEGGALSSLLSFALLMPSLFLLATIAIHRIRVARQREAERAPPMVVLSLPERIWTPDIIWEKDSDTESTLSSPSTPTPQKSSSRRPFQHSQASSRSINAAIVPPPPPISSSEVVPAPPEAIDMITSSRPKRAHISPSAMAGSGSGFGTGTTRTKARTKSGVSAKKYFSKDECAICMDSFQRGEIVRILPCGHVFHKDECDEWLMKWRKLCPTCRADVTVPPGGSMDGTTMTPVALQDTDGSAAAAASNHPIASQTLRERVSHALARTRRSIFRRNNVRLDDEEGGRGAGASASASERTPLVRRSAENSSD</sequence>
<dbReference type="Pfam" id="PF02225">
    <property type="entry name" value="PA"/>
    <property type="match status" value="1"/>
</dbReference>
<dbReference type="FunFam" id="3.30.40.10:FF:000388">
    <property type="entry name" value="Putative RING zinc finger domain superfamily protein"/>
    <property type="match status" value="1"/>
</dbReference>
<evidence type="ECO:0000313" key="10">
    <source>
        <dbReference type="Proteomes" id="UP000193218"/>
    </source>
</evidence>
<dbReference type="InterPro" id="IPR003137">
    <property type="entry name" value="PA_domain"/>
</dbReference>
<dbReference type="Gene3D" id="3.30.40.10">
    <property type="entry name" value="Zinc/RING finger domain, C3HC4 (zinc finger)"/>
    <property type="match status" value="1"/>
</dbReference>
<evidence type="ECO:0000256" key="3">
    <source>
        <dbReference type="ARBA" id="ARBA00022989"/>
    </source>
</evidence>
<gene>
    <name evidence="9" type="ORF">BD324DRAFT_622508</name>
</gene>
<name>A0A1Y1UHP5_9TREE</name>
<dbReference type="SMART" id="SM00184">
    <property type="entry name" value="RING"/>
    <property type="match status" value="1"/>
</dbReference>
<dbReference type="OrthoDB" id="8062037at2759"/>
<dbReference type="PROSITE" id="PS50089">
    <property type="entry name" value="ZF_RING_2"/>
    <property type="match status" value="1"/>
</dbReference>
<feature type="compositionally biased region" description="Polar residues" evidence="6">
    <location>
        <begin position="369"/>
        <end position="378"/>
    </location>
</feature>
<dbReference type="SUPFAM" id="SSF57850">
    <property type="entry name" value="RING/U-box"/>
    <property type="match status" value="1"/>
</dbReference>
<dbReference type="InParanoid" id="A0A1Y1UHP5"/>
<feature type="compositionally biased region" description="Basic and acidic residues" evidence="6">
    <location>
        <begin position="147"/>
        <end position="158"/>
    </location>
</feature>
<keyword evidence="2" id="KW-0812">Transmembrane</keyword>
<dbReference type="CDD" id="cd16473">
    <property type="entry name" value="RING-H2_RNF103"/>
    <property type="match status" value="1"/>
</dbReference>
<accession>A0A1Y1UHP5</accession>
<feature type="domain" description="RING-type" evidence="8">
    <location>
        <begin position="453"/>
        <end position="495"/>
    </location>
</feature>
<dbReference type="STRING" id="4999.A0A1Y1UHP5"/>
<feature type="region of interest" description="Disordered" evidence="6">
    <location>
        <begin position="414"/>
        <end position="434"/>
    </location>
</feature>
<keyword evidence="3" id="KW-1133">Transmembrane helix</keyword>
<dbReference type="Pfam" id="PF13639">
    <property type="entry name" value="zf-RING_2"/>
    <property type="match status" value="1"/>
</dbReference>
<dbReference type="AlphaFoldDB" id="A0A1Y1UHP5"/>
<evidence type="ECO:0000259" key="8">
    <source>
        <dbReference type="PROSITE" id="PS50089"/>
    </source>
</evidence>
<comment type="caution">
    <text evidence="9">The sequence shown here is derived from an EMBL/GenBank/DDBJ whole genome shotgun (WGS) entry which is preliminary data.</text>
</comment>
<feature type="signal peptide" evidence="7">
    <location>
        <begin position="1"/>
        <end position="20"/>
    </location>
</feature>
<keyword evidence="5" id="KW-0863">Zinc-finger</keyword>
<dbReference type="GO" id="GO:0061630">
    <property type="term" value="F:ubiquitin protein ligase activity"/>
    <property type="evidence" value="ECO:0007669"/>
    <property type="project" value="TreeGrafter"/>
</dbReference>
<dbReference type="GO" id="GO:0008270">
    <property type="term" value="F:zinc ion binding"/>
    <property type="evidence" value="ECO:0007669"/>
    <property type="project" value="UniProtKB-KW"/>
</dbReference>
<keyword evidence="5" id="KW-0479">Metal-binding</keyword>
<dbReference type="EMBL" id="NBSH01000005">
    <property type="protein sequence ID" value="ORX37580.1"/>
    <property type="molecule type" value="Genomic_DNA"/>
</dbReference>
<feature type="chain" id="PRO_5012214740" description="RING-type domain-containing protein" evidence="7">
    <location>
        <begin position="21"/>
        <end position="591"/>
    </location>
</feature>
<keyword evidence="5" id="KW-0862">Zinc</keyword>
<dbReference type="InterPro" id="IPR013083">
    <property type="entry name" value="Znf_RING/FYVE/PHD"/>
</dbReference>
<proteinExistence type="predicted"/>
<feature type="region of interest" description="Disordered" evidence="6">
    <location>
        <begin position="345"/>
        <end position="395"/>
    </location>
</feature>
<protein>
    <recommendedName>
        <fullName evidence="8">RING-type domain-containing protein</fullName>
    </recommendedName>
</protein>
<evidence type="ECO:0000256" key="6">
    <source>
        <dbReference type="SAM" id="MobiDB-lite"/>
    </source>
</evidence>
<feature type="region of interest" description="Disordered" evidence="6">
    <location>
        <begin position="141"/>
        <end position="173"/>
    </location>
</feature>
<dbReference type="Gene3D" id="3.50.30.30">
    <property type="match status" value="1"/>
</dbReference>
<dbReference type="InterPro" id="IPR051826">
    <property type="entry name" value="E3_ubiquitin-ligase_domain"/>
</dbReference>
<dbReference type="GeneID" id="33557289"/>
<evidence type="ECO:0000313" key="9">
    <source>
        <dbReference type="EMBL" id="ORX37580.1"/>
    </source>
</evidence>
<dbReference type="SUPFAM" id="SSF52025">
    <property type="entry name" value="PA domain"/>
    <property type="match status" value="1"/>
</dbReference>
<keyword evidence="10" id="KW-1185">Reference proteome</keyword>
<feature type="region of interest" description="Disordered" evidence="6">
    <location>
        <begin position="555"/>
        <end position="591"/>
    </location>
</feature>
<dbReference type="RefSeq" id="XP_021871567.1">
    <property type="nucleotide sequence ID" value="XM_022015480.1"/>
</dbReference>
<dbReference type="PANTHER" id="PTHR22765:SF416">
    <property type="entry name" value="E3 UBIQUITIN-PROTEIN LIGASE GODZILLA"/>
    <property type="match status" value="1"/>
</dbReference>
<dbReference type="GO" id="GO:0005737">
    <property type="term" value="C:cytoplasm"/>
    <property type="evidence" value="ECO:0007669"/>
    <property type="project" value="TreeGrafter"/>
</dbReference>
<dbReference type="FunCoup" id="A0A1Y1UHP5">
    <property type="interactions" value="304"/>
</dbReference>